<sequence>MCSTTDSNVTCSKSRSIYSSRTHIFFTNIYVSRGNKDNTSSKSMLV</sequence>
<accession>A0A0K2UKR7</accession>
<evidence type="ECO:0000313" key="1">
    <source>
        <dbReference type="EMBL" id="CDW38497.1"/>
    </source>
</evidence>
<dbReference type="AlphaFoldDB" id="A0A0K2UKR7"/>
<proteinExistence type="predicted"/>
<dbReference type="EMBL" id="HACA01021136">
    <property type="protein sequence ID" value="CDW38497.1"/>
    <property type="molecule type" value="Transcribed_RNA"/>
</dbReference>
<name>A0A0K2UKR7_LEPSM</name>
<reference evidence="1" key="1">
    <citation type="submission" date="2014-05" db="EMBL/GenBank/DDBJ databases">
        <authorList>
            <person name="Chronopoulou M."/>
        </authorList>
    </citation>
    <scope>NUCLEOTIDE SEQUENCE</scope>
    <source>
        <tissue evidence="1">Whole organism</tissue>
    </source>
</reference>
<protein>
    <submittedName>
        <fullName evidence="1">Uncharacterized protein</fullName>
    </submittedName>
</protein>
<organism evidence="1">
    <name type="scientific">Lepeophtheirus salmonis</name>
    <name type="common">Salmon louse</name>
    <name type="synonym">Caligus salmonis</name>
    <dbReference type="NCBI Taxonomy" id="72036"/>
    <lineage>
        <taxon>Eukaryota</taxon>
        <taxon>Metazoa</taxon>
        <taxon>Ecdysozoa</taxon>
        <taxon>Arthropoda</taxon>
        <taxon>Crustacea</taxon>
        <taxon>Multicrustacea</taxon>
        <taxon>Hexanauplia</taxon>
        <taxon>Copepoda</taxon>
        <taxon>Siphonostomatoida</taxon>
        <taxon>Caligidae</taxon>
        <taxon>Lepeophtheirus</taxon>
    </lineage>
</organism>